<evidence type="ECO:0000313" key="2">
    <source>
        <dbReference type="Proteomes" id="UP001497535"/>
    </source>
</evidence>
<accession>A0ACB0YYS1</accession>
<sequence length="313" mass="35864">MGQRVEPSFKDVKLINRLYCTRDYPYTYTLSKSIDLGCDVKGYQLNKGKCKNGGYPDPLKKCKCLCPRGYGGDDCTEYEYDNCRVIKLTAKVKKQYISTFTSSTLALQYIIGRGKCFFAINLEKADDKIKAKRITIKIERLEGFDCKHLCENNYIEIKYLRDKSATGMDFAFKNNLKIFLGARICCINYARILSISSEEDTEILIMRKGYIGEYDISYKADLAPSQDSANCIQVDKSIYNGMNLQTPHELVVRNEKGERIYGTPNTGPRFCLTCNRNNTMNINGIYSRNDCVEKNNPDPKCLHHTCFYCKVKI</sequence>
<keyword evidence="2" id="KW-1185">Reference proteome</keyword>
<protein>
    <submittedName>
        <fullName evidence="1">Uncharacterized protein</fullName>
    </submittedName>
</protein>
<dbReference type="Proteomes" id="UP001497535">
    <property type="component" value="Unassembled WGS sequence"/>
</dbReference>
<name>A0ACB0YYS1_MELEN</name>
<proteinExistence type="predicted"/>
<evidence type="ECO:0000313" key="1">
    <source>
        <dbReference type="EMBL" id="CAK5067976.1"/>
    </source>
</evidence>
<gene>
    <name evidence="1" type="ORF">MENTE1834_LOCUS17988</name>
</gene>
<reference evidence="1" key="1">
    <citation type="submission" date="2023-11" db="EMBL/GenBank/DDBJ databases">
        <authorList>
            <person name="Poullet M."/>
        </authorList>
    </citation>
    <scope>NUCLEOTIDE SEQUENCE</scope>
    <source>
        <strain evidence="1">E1834</strain>
    </source>
</reference>
<organism evidence="1 2">
    <name type="scientific">Meloidogyne enterolobii</name>
    <name type="common">Root-knot nematode worm</name>
    <name type="synonym">Meloidogyne mayaguensis</name>
    <dbReference type="NCBI Taxonomy" id="390850"/>
    <lineage>
        <taxon>Eukaryota</taxon>
        <taxon>Metazoa</taxon>
        <taxon>Ecdysozoa</taxon>
        <taxon>Nematoda</taxon>
        <taxon>Chromadorea</taxon>
        <taxon>Rhabditida</taxon>
        <taxon>Tylenchina</taxon>
        <taxon>Tylenchomorpha</taxon>
        <taxon>Tylenchoidea</taxon>
        <taxon>Meloidogynidae</taxon>
        <taxon>Meloidogyninae</taxon>
        <taxon>Meloidogyne</taxon>
    </lineage>
</organism>
<comment type="caution">
    <text evidence="1">The sequence shown here is derived from an EMBL/GenBank/DDBJ whole genome shotgun (WGS) entry which is preliminary data.</text>
</comment>
<dbReference type="EMBL" id="CAVMJV010000020">
    <property type="protein sequence ID" value="CAK5067976.1"/>
    <property type="molecule type" value="Genomic_DNA"/>
</dbReference>